<protein>
    <submittedName>
        <fullName evidence="1">Cytosolic 5'-nucleotidase 1A-like</fullName>
    </submittedName>
</protein>
<evidence type="ECO:0000313" key="1">
    <source>
        <dbReference type="Ensembl" id="ENSMAMP00000012872.1"/>
    </source>
</evidence>
<name>A0A3Q3LI10_9TELE</name>
<dbReference type="GO" id="GO:0000287">
    <property type="term" value="F:magnesium ion binding"/>
    <property type="evidence" value="ECO:0007669"/>
    <property type="project" value="InterPro"/>
</dbReference>
<organism evidence="1 2">
    <name type="scientific">Mastacembelus armatus</name>
    <name type="common">zig-zag eel</name>
    <dbReference type="NCBI Taxonomy" id="205130"/>
    <lineage>
        <taxon>Eukaryota</taxon>
        <taxon>Metazoa</taxon>
        <taxon>Chordata</taxon>
        <taxon>Craniata</taxon>
        <taxon>Vertebrata</taxon>
        <taxon>Euteleostomi</taxon>
        <taxon>Actinopterygii</taxon>
        <taxon>Neopterygii</taxon>
        <taxon>Teleostei</taxon>
        <taxon>Neoteleostei</taxon>
        <taxon>Acanthomorphata</taxon>
        <taxon>Anabantaria</taxon>
        <taxon>Synbranchiformes</taxon>
        <taxon>Mastacembelidae</taxon>
        <taxon>Mastacembelus</taxon>
    </lineage>
</organism>
<dbReference type="AlphaFoldDB" id="A0A3Q3LI10"/>
<accession>A0A3Q3LI10</accession>
<dbReference type="InterPro" id="IPR010394">
    <property type="entry name" value="5-nucleotidase"/>
</dbReference>
<reference evidence="1" key="2">
    <citation type="submission" date="2025-09" db="UniProtKB">
        <authorList>
            <consortium name="Ensembl"/>
        </authorList>
    </citation>
    <scope>IDENTIFICATION</scope>
</reference>
<dbReference type="GeneTree" id="ENSGT00390000017767"/>
<dbReference type="GO" id="GO:0008253">
    <property type="term" value="F:5'-nucleotidase activity"/>
    <property type="evidence" value="ECO:0007669"/>
    <property type="project" value="InterPro"/>
</dbReference>
<dbReference type="Proteomes" id="UP000261640">
    <property type="component" value="Unplaced"/>
</dbReference>
<sequence>MLCRKSHYKLLLKHLFPLILQPETGSPVIIAISAKLVFTEQNMSPGPAFSFVKALKAVNAKLRAHYPESQELFKVILIDDNRSDELNNAIREHNLENLTEIMSGEDLINNLMENNTHLYLSESEEMVTEALNNKIAAAVMKTPGEMAEVSESELRIAFDGDAVLFSNESERVYASEGLEAFYRNEREKVNDPMKEGPFKGFLQVLVKLQRKLHDKKLLDKKCPIRTYLVTSRGGGSPGFRALNTLRYWGLEIDEALFLAGAPKGPMLEKIRPHIFFDDQMFHVEGAAEMGTVACHVPYGIAQRVPKKGIKDKEISSAPK</sequence>
<dbReference type="STRING" id="205130.ENSMAMP00000012872"/>
<evidence type="ECO:0000313" key="2">
    <source>
        <dbReference type="Proteomes" id="UP000261640"/>
    </source>
</evidence>
<dbReference type="Pfam" id="PF06189">
    <property type="entry name" value="5-nucleotidase"/>
    <property type="match status" value="1"/>
</dbReference>
<dbReference type="PANTHER" id="PTHR31367:SF2">
    <property type="entry name" value="CYTOSOLIC 5'-NUCLEOTIDASE 1A"/>
    <property type="match status" value="1"/>
</dbReference>
<dbReference type="GO" id="GO:0005829">
    <property type="term" value="C:cytosol"/>
    <property type="evidence" value="ECO:0007669"/>
    <property type="project" value="TreeGrafter"/>
</dbReference>
<dbReference type="InParanoid" id="A0A3Q3LI10"/>
<dbReference type="GO" id="GO:0000166">
    <property type="term" value="F:nucleotide binding"/>
    <property type="evidence" value="ECO:0007669"/>
    <property type="project" value="InterPro"/>
</dbReference>
<reference evidence="1" key="1">
    <citation type="submission" date="2025-08" db="UniProtKB">
        <authorList>
            <consortium name="Ensembl"/>
        </authorList>
    </citation>
    <scope>IDENTIFICATION</scope>
</reference>
<dbReference type="GO" id="GO:0046085">
    <property type="term" value="P:adenosine metabolic process"/>
    <property type="evidence" value="ECO:0007669"/>
    <property type="project" value="TreeGrafter"/>
</dbReference>
<proteinExistence type="predicted"/>
<dbReference type="PANTHER" id="PTHR31367">
    <property type="entry name" value="CYTOSOLIC 5'-NUCLEOTIDASE 1 FAMILY MEMBER"/>
    <property type="match status" value="1"/>
</dbReference>
<dbReference type="GO" id="GO:0009117">
    <property type="term" value="P:nucleotide metabolic process"/>
    <property type="evidence" value="ECO:0007669"/>
    <property type="project" value="InterPro"/>
</dbReference>
<dbReference type="Ensembl" id="ENSMAMT00000013223.2">
    <property type="protein sequence ID" value="ENSMAMP00000012872.1"/>
    <property type="gene ID" value="ENSMAMG00000008695.2"/>
</dbReference>
<keyword evidence="2" id="KW-1185">Reference proteome</keyword>